<name>A0A1H9PU19_9LACT</name>
<evidence type="ECO:0000313" key="2">
    <source>
        <dbReference type="Proteomes" id="UP000198948"/>
    </source>
</evidence>
<proteinExistence type="predicted"/>
<dbReference type="RefSeq" id="WP_092649292.1">
    <property type="nucleotide sequence ID" value="NZ_FOHA01000001.1"/>
</dbReference>
<dbReference type="EMBL" id="FOHA01000001">
    <property type="protein sequence ID" value="SER51682.1"/>
    <property type="molecule type" value="Genomic_DNA"/>
</dbReference>
<protein>
    <recommendedName>
        <fullName evidence="3">MucBP domain-containing protein</fullName>
    </recommendedName>
</protein>
<dbReference type="Proteomes" id="UP000198948">
    <property type="component" value="Unassembled WGS sequence"/>
</dbReference>
<reference evidence="1 2" key="1">
    <citation type="submission" date="2016-10" db="EMBL/GenBank/DDBJ databases">
        <authorList>
            <person name="de Groot N.N."/>
        </authorList>
    </citation>
    <scope>NUCLEOTIDE SEQUENCE [LARGE SCALE GENOMIC DNA]</scope>
    <source>
        <strain evidence="1 2">DSM 13760</strain>
    </source>
</reference>
<sequence length="1001" mass="112750">MRHKISIKKMIIVGLNLVFLLLLLSTTNNIRAKEEKTSKITTKMSSVTIDQNTPFPFEVPMDAVGKVENALPNDYVQAKGVKPNFKKIELNSYSTTSGDTMEVKGNRYIQQLNEEGDYLLVSSSRNDGDMGKSDSPPALYTLNILKLNKNGKILDQKNIQTGMPYNPFNTTDTFLSGLHSANASPIIPYGNQRYGIIYTGRGAGLFEERRLVVIENKSTTFDIVHRSTISSSFTQSIEAVRPLWGGTKFLAYGFWERRTDDPDHPPAPEPQSLEVYEFNTILNTYTKLVDLQHEKISTILTPMTAYYGTELVDLRDTGDGYFGKVRYYNQYAPKNYKIFFYKWNYSGQLLSQRIDHHTTDSVILHEISNQERIYYYRHEPDATVLYQLDTSTYAVKEIKKYPINTSFKLQMQKQPNSDGIKYVFYGSVWQPKIGEFAPWNLEPGVVLAYLDDDFNVINATGILVEDGMPVNFSEIDTLDAEGNLFVAGNTQSKTFSKPPIGSGWVTKVGTESISNIFFGAMKKIDDYPPGIKFNDKLIVKMDEPSIDWDQALLSDVEAYDTFDIGDNLNGEQAKLQATINRNPNAPTNPIDWKGLGLNKTETGPQWIKYFIKDSSNQVTAASRLLNGVDENTDYDKTNPENFLSAGNFGIDIKDVTSLDRLSAKSAAALKAWHTESKGILIDDGTASKDVAKVNQTELQAIKDAKVTYDTAITAEEKSKIIRPYPLTFTYEDRTVQVTVFVTDDTTKIENNMVIYGFDFEASIKKVKNITSDEVKSLAYASAWDYQMKWGATALPVSNLTVDLSFTDPDKSLTGLNLVTEANESYKVKFDYQDSTGKKATNHLPSASIYGSPAKLNIRHVVLDSQADLVIPTTGYLVGENQDTTGKVASNVNLKTPILTDDTDQTFVLKQLELTFDHWCYQMRPIVPEYYQYEGYVASTKDPATNKQHEAKDKGIPTTLPILDYQTEEEYWLTIYLKPLTTDAPRPYSWDYLKQKMGDFAP</sequence>
<keyword evidence="2" id="KW-1185">Reference proteome</keyword>
<dbReference type="OrthoDB" id="2187056at2"/>
<gene>
    <name evidence="1" type="ORF">SAMN04488559_101136</name>
</gene>
<evidence type="ECO:0000313" key="1">
    <source>
        <dbReference type="EMBL" id="SER51682.1"/>
    </source>
</evidence>
<evidence type="ECO:0008006" key="3">
    <source>
        <dbReference type="Google" id="ProtNLM"/>
    </source>
</evidence>
<accession>A0A1H9PU19</accession>
<organism evidence="1 2">
    <name type="scientific">Isobaculum melis</name>
    <dbReference type="NCBI Taxonomy" id="142588"/>
    <lineage>
        <taxon>Bacteria</taxon>
        <taxon>Bacillati</taxon>
        <taxon>Bacillota</taxon>
        <taxon>Bacilli</taxon>
        <taxon>Lactobacillales</taxon>
        <taxon>Carnobacteriaceae</taxon>
        <taxon>Isobaculum</taxon>
    </lineage>
</organism>
<dbReference type="STRING" id="142588.SAMN04488559_101136"/>
<dbReference type="AlphaFoldDB" id="A0A1H9PU19"/>